<evidence type="ECO:0000256" key="3">
    <source>
        <dbReference type="ARBA" id="ARBA00022692"/>
    </source>
</evidence>
<comment type="caution">
    <text evidence="7">The sequence shown here is derived from an EMBL/GenBank/DDBJ whole genome shotgun (WGS) entry which is preliminary data.</text>
</comment>
<dbReference type="EMBL" id="JAACJN010000660">
    <property type="protein sequence ID" value="KAF5335882.1"/>
    <property type="molecule type" value="Genomic_DNA"/>
</dbReference>
<comment type="subcellular location">
    <subcellularLocation>
        <location evidence="1">Membrane</location>
        <topology evidence="1">Multi-pass membrane protein</topology>
    </subcellularLocation>
</comment>
<keyword evidence="8" id="KW-1185">Reference proteome</keyword>
<dbReference type="GO" id="GO:0022857">
    <property type="term" value="F:transmembrane transporter activity"/>
    <property type="evidence" value="ECO:0007669"/>
    <property type="project" value="TreeGrafter"/>
</dbReference>
<proteinExistence type="predicted"/>
<dbReference type="AlphaFoldDB" id="A0A8H5C622"/>
<reference evidence="7 8" key="1">
    <citation type="journal article" date="2020" name="ISME J.">
        <title>Uncovering the hidden diversity of litter-decomposition mechanisms in mushroom-forming fungi.</title>
        <authorList>
            <person name="Floudas D."/>
            <person name="Bentzer J."/>
            <person name="Ahren D."/>
            <person name="Johansson T."/>
            <person name="Persson P."/>
            <person name="Tunlid A."/>
        </authorList>
    </citation>
    <scope>NUCLEOTIDE SEQUENCE [LARGE SCALE GENOMIC DNA]</scope>
    <source>
        <strain evidence="7 8">CBS 406.79</strain>
    </source>
</reference>
<keyword evidence="2" id="KW-0813">Transport</keyword>
<evidence type="ECO:0000313" key="8">
    <source>
        <dbReference type="Proteomes" id="UP000518752"/>
    </source>
</evidence>
<accession>A0A8H5C622</accession>
<evidence type="ECO:0000256" key="2">
    <source>
        <dbReference type="ARBA" id="ARBA00022448"/>
    </source>
</evidence>
<keyword evidence="5 6" id="KW-0472">Membrane</keyword>
<name>A0A8H5C622_9AGAR</name>
<gene>
    <name evidence="7" type="ORF">D9757_015139</name>
</gene>
<protein>
    <submittedName>
        <fullName evidence="7">Uncharacterized protein</fullName>
    </submittedName>
</protein>
<organism evidence="7 8">
    <name type="scientific">Collybiopsis confluens</name>
    <dbReference type="NCBI Taxonomy" id="2823264"/>
    <lineage>
        <taxon>Eukaryota</taxon>
        <taxon>Fungi</taxon>
        <taxon>Dikarya</taxon>
        <taxon>Basidiomycota</taxon>
        <taxon>Agaricomycotina</taxon>
        <taxon>Agaricomycetes</taxon>
        <taxon>Agaricomycetidae</taxon>
        <taxon>Agaricales</taxon>
        <taxon>Marasmiineae</taxon>
        <taxon>Omphalotaceae</taxon>
        <taxon>Collybiopsis</taxon>
    </lineage>
</organism>
<dbReference type="SUPFAM" id="SSF103473">
    <property type="entry name" value="MFS general substrate transporter"/>
    <property type="match status" value="1"/>
</dbReference>
<evidence type="ECO:0000313" key="7">
    <source>
        <dbReference type="EMBL" id="KAF5335882.1"/>
    </source>
</evidence>
<keyword evidence="3 6" id="KW-0812">Transmembrane</keyword>
<dbReference type="PANTHER" id="PTHR43791">
    <property type="entry name" value="PERMEASE-RELATED"/>
    <property type="match status" value="1"/>
</dbReference>
<feature type="transmembrane region" description="Helical" evidence="6">
    <location>
        <begin position="36"/>
        <end position="53"/>
    </location>
</feature>
<dbReference type="OrthoDB" id="2985014at2759"/>
<dbReference type="Gene3D" id="1.20.1250.20">
    <property type="entry name" value="MFS general substrate transporter like domains"/>
    <property type="match status" value="1"/>
</dbReference>
<dbReference type="InterPro" id="IPR036259">
    <property type="entry name" value="MFS_trans_sf"/>
</dbReference>
<evidence type="ECO:0000256" key="4">
    <source>
        <dbReference type="ARBA" id="ARBA00022989"/>
    </source>
</evidence>
<keyword evidence="4 6" id="KW-1133">Transmembrane helix</keyword>
<evidence type="ECO:0000256" key="6">
    <source>
        <dbReference type="SAM" id="Phobius"/>
    </source>
</evidence>
<dbReference type="PANTHER" id="PTHR43791:SF85">
    <property type="entry name" value="TRANSPORTER, PUTATIVE (AFU_ORTHOLOGUE AFUA_6G00710)-RELATED"/>
    <property type="match status" value="1"/>
</dbReference>
<dbReference type="Proteomes" id="UP000518752">
    <property type="component" value="Unassembled WGS sequence"/>
</dbReference>
<evidence type="ECO:0000256" key="1">
    <source>
        <dbReference type="ARBA" id="ARBA00004141"/>
    </source>
</evidence>
<dbReference type="GO" id="GO:0016020">
    <property type="term" value="C:membrane"/>
    <property type="evidence" value="ECO:0007669"/>
    <property type="project" value="UniProtKB-SubCell"/>
</dbReference>
<sequence>MEKSEDIESGKASSVGSSDLRMVEDPAMEKRVWRKIDFYVLPIVAMFYLLSFLDRTNVANARVAGLQTALKMTNKQYSIALTVTYVPTL</sequence>
<evidence type="ECO:0000256" key="5">
    <source>
        <dbReference type="ARBA" id="ARBA00023136"/>
    </source>
</evidence>